<organism evidence="1 2">
    <name type="scientific">Linum tenue</name>
    <dbReference type="NCBI Taxonomy" id="586396"/>
    <lineage>
        <taxon>Eukaryota</taxon>
        <taxon>Viridiplantae</taxon>
        <taxon>Streptophyta</taxon>
        <taxon>Embryophyta</taxon>
        <taxon>Tracheophyta</taxon>
        <taxon>Spermatophyta</taxon>
        <taxon>Magnoliopsida</taxon>
        <taxon>eudicotyledons</taxon>
        <taxon>Gunneridae</taxon>
        <taxon>Pentapetalae</taxon>
        <taxon>rosids</taxon>
        <taxon>fabids</taxon>
        <taxon>Malpighiales</taxon>
        <taxon>Linaceae</taxon>
        <taxon>Linum</taxon>
    </lineage>
</organism>
<name>A0AAV0PUS6_9ROSI</name>
<evidence type="ECO:0000313" key="1">
    <source>
        <dbReference type="EMBL" id="CAI0474952.1"/>
    </source>
</evidence>
<gene>
    <name evidence="1" type="ORF">LITE_LOCUS40264</name>
</gene>
<sequence length="77" mass="8164">MILEEGRNSGSTAGRKTTILASECLSHTRTSGGGSDQAFSETHCSIAPWNGARREKFTGLTCTIRSGMKIGVQYVVG</sequence>
<accession>A0AAV0PUS6</accession>
<proteinExistence type="predicted"/>
<dbReference type="EMBL" id="CAMGYJ010000009">
    <property type="protein sequence ID" value="CAI0474952.1"/>
    <property type="molecule type" value="Genomic_DNA"/>
</dbReference>
<protein>
    <submittedName>
        <fullName evidence="1">Uncharacterized protein</fullName>
    </submittedName>
</protein>
<reference evidence="1" key="1">
    <citation type="submission" date="2022-08" db="EMBL/GenBank/DDBJ databases">
        <authorList>
            <person name="Gutierrez-Valencia J."/>
        </authorList>
    </citation>
    <scope>NUCLEOTIDE SEQUENCE</scope>
</reference>
<comment type="caution">
    <text evidence="1">The sequence shown here is derived from an EMBL/GenBank/DDBJ whole genome shotgun (WGS) entry which is preliminary data.</text>
</comment>
<keyword evidence="2" id="KW-1185">Reference proteome</keyword>
<dbReference type="Proteomes" id="UP001154282">
    <property type="component" value="Unassembled WGS sequence"/>
</dbReference>
<evidence type="ECO:0000313" key="2">
    <source>
        <dbReference type="Proteomes" id="UP001154282"/>
    </source>
</evidence>
<dbReference type="AlphaFoldDB" id="A0AAV0PUS6"/>